<dbReference type="EMBL" id="FOMW01000001">
    <property type="protein sequence ID" value="SFD58702.1"/>
    <property type="molecule type" value="Genomic_DNA"/>
</dbReference>
<dbReference type="STRING" id="74348.SAMN04488523_101410"/>
<name>A0A1I1TJA6_9RHOB</name>
<dbReference type="AlphaFoldDB" id="A0A1I1TJA6"/>
<evidence type="ECO:0000256" key="1">
    <source>
        <dbReference type="SAM" id="MobiDB-lite"/>
    </source>
</evidence>
<sequence length="74" mass="8002">MPNNQNTEGKSWPPHMRSSQASAYSGVSVSHLAKLRMEINRGKGPAYSKVAGCIVYRKADLDKWLADNLVGAAA</sequence>
<proteinExistence type="predicted"/>
<evidence type="ECO:0000313" key="2">
    <source>
        <dbReference type="EMBL" id="SFD58702.1"/>
    </source>
</evidence>
<protein>
    <submittedName>
        <fullName evidence="2">Helix-turn-helix domain-containing protein</fullName>
    </submittedName>
</protein>
<reference evidence="2 3" key="1">
    <citation type="submission" date="2016-10" db="EMBL/GenBank/DDBJ databases">
        <authorList>
            <person name="de Groot N.N."/>
        </authorList>
    </citation>
    <scope>NUCLEOTIDE SEQUENCE [LARGE SCALE GENOMIC DNA]</scope>
    <source>
        <strain evidence="2 3">DSM 11443</strain>
    </source>
</reference>
<organism evidence="2 3">
    <name type="scientific">Sulfitobacter brevis</name>
    <dbReference type="NCBI Taxonomy" id="74348"/>
    <lineage>
        <taxon>Bacteria</taxon>
        <taxon>Pseudomonadati</taxon>
        <taxon>Pseudomonadota</taxon>
        <taxon>Alphaproteobacteria</taxon>
        <taxon>Rhodobacterales</taxon>
        <taxon>Roseobacteraceae</taxon>
        <taxon>Sulfitobacter</taxon>
    </lineage>
</organism>
<feature type="region of interest" description="Disordered" evidence="1">
    <location>
        <begin position="1"/>
        <end position="20"/>
    </location>
</feature>
<dbReference type="Proteomes" id="UP000198977">
    <property type="component" value="Unassembled WGS sequence"/>
</dbReference>
<evidence type="ECO:0000313" key="3">
    <source>
        <dbReference type="Proteomes" id="UP000198977"/>
    </source>
</evidence>
<keyword evidence="3" id="KW-1185">Reference proteome</keyword>
<gene>
    <name evidence="2" type="ORF">SAMN04488523_101410</name>
</gene>
<accession>A0A1I1TJA6</accession>